<evidence type="ECO:0000313" key="3">
    <source>
        <dbReference type="Proteomes" id="UP000751190"/>
    </source>
</evidence>
<proteinExistence type="predicted"/>
<organism evidence="2 3">
    <name type="scientific">Diacronema lutheri</name>
    <name type="common">Unicellular marine alga</name>
    <name type="synonym">Monochrysis lutheri</name>
    <dbReference type="NCBI Taxonomy" id="2081491"/>
    <lineage>
        <taxon>Eukaryota</taxon>
        <taxon>Haptista</taxon>
        <taxon>Haptophyta</taxon>
        <taxon>Pavlovophyceae</taxon>
        <taxon>Pavlovales</taxon>
        <taxon>Pavlovaceae</taxon>
        <taxon>Diacronema</taxon>
    </lineage>
</organism>
<comment type="caution">
    <text evidence="2">The sequence shown here is derived from an EMBL/GenBank/DDBJ whole genome shotgun (WGS) entry which is preliminary data.</text>
</comment>
<protein>
    <recommendedName>
        <fullName evidence="4">PH domain-containing protein</fullName>
    </recommendedName>
</protein>
<feature type="compositionally biased region" description="Low complexity" evidence="1">
    <location>
        <begin position="147"/>
        <end position="178"/>
    </location>
</feature>
<evidence type="ECO:0000313" key="2">
    <source>
        <dbReference type="EMBL" id="KAG8470476.1"/>
    </source>
</evidence>
<keyword evidence="3" id="KW-1185">Reference proteome</keyword>
<dbReference type="Gene3D" id="2.30.29.30">
    <property type="entry name" value="Pleckstrin-homology domain (PH domain)/Phosphotyrosine-binding domain (PTB)"/>
    <property type="match status" value="1"/>
</dbReference>
<dbReference type="Proteomes" id="UP000751190">
    <property type="component" value="Unassembled WGS sequence"/>
</dbReference>
<evidence type="ECO:0000256" key="1">
    <source>
        <dbReference type="SAM" id="MobiDB-lite"/>
    </source>
</evidence>
<sequence length="487" mass="51567">MAAGFAEPLLSGRLGKLGGLTALYYDHYFVLDEETLQYESSSGSRRMKTYHLDELQDCVRMPNRRGNEFTFVFSGERSGPVWHIHVRAKTDELAAEWALSALRARDRLRERRAAAPAAARAALSSSGCGTDAGATAAAVGAGGVGAGPAADGTASAAARTAEAGSQSRTSAGGTSAGAPAPPRPPPPPPPPPPSGPPDATGRPQVLTAAELMKRHLARKASVKLVEQRDEILRACADILAAEWGTPAEAHAAYDELSHRMDALGLAVEEGAWGSRLQIAKKGGGSHFDAEQLALATRAHDRASALCDFTARSRQLQQRAAHLRALHAALEANPELARERRIERLHAALHAALRVYREVIHAASAAADERRFEQARISGSLQADGDDLLCALPCASHGAFLVVQDELASLRRENASSRRFRASRAHIIAQQAIAVHTDVQLQLEHLGKPTPHDVSAERAELEATCAELQGEAAAHGTAATDEADADGI</sequence>
<evidence type="ECO:0008006" key="4">
    <source>
        <dbReference type="Google" id="ProtNLM"/>
    </source>
</evidence>
<dbReference type="EMBL" id="JAGTXO010000001">
    <property type="protein sequence ID" value="KAG8470476.1"/>
    <property type="molecule type" value="Genomic_DNA"/>
</dbReference>
<dbReference type="InterPro" id="IPR011993">
    <property type="entry name" value="PH-like_dom_sf"/>
</dbReference>
<name>A0A8J5XWS3_DIALT</name>
<feature type="compositionally biased region" description="Pro residues" evidence="1">
    <location>
        <begin position="179"/>
        <end position="196"/>
    </location>
</feature>
<dbReference type="AlphaFoldDB" id="A0A8J5XWS3"/>
<accession>A0A8J5XWS3</accession>
<feature type="region of interest" description="Disordered" evidence="1">
    <location>
        <begin position="145"/>
        <end position="202"/>
    </location>
</feature>
<dbReference type="OMA" id="WCAESTE"/>
<reference evidence="2" key="1">
    <citation type="submission" date="2021-05" db="EMBL/GenBank/DDBJ databases">
        <title>The genome of the haptophyte Pavlova lutheri (Diacronema luteri, Pavlovales) - a model for lipid biosynthesis in eukaryotic algae.</title>
        <authorList>
            <person name="Hulatt C.J."/>
            <person name="Posewitz M.C."/>
        </authorList>
    </citation>
    <scope>NUCLEOTIDE SEQUENCE</scope>
    <source>
        <strain evidence="2">NIVA-4/92</strain>
    </source>
</reference>
<dbReference type="OrthoDB" id="10534770at2759"/>
<dbReference type="SUPFAM" id="SSF50729">
    <property type="entry name" value="PH domain-like"/>
    <property type="match status" value="1"/>
</dbReference>
<gene>
    <name evidence="2" type="ORF">KFE25_008897</name>
</gene>